<dbReference type="PANTHER" id="PTHR44379:SF5">
    <property type="entry name" value="OXIDOREDUCTASE WITH IRON-SULFUR SUBUNIT"/>
    <property type="match status" value="1"/>
</dbReference>
<dbReference type="Proteomes" id="UP000512167">
    <property type="component" value="Chromosome"/>
</dbReference>
<keyword evidence="5" id="KW-0411">Iron-sulfur</keyword>
<dbReference type="GO" id="GO:0016491">
    <property type="term" value="F:oxidoreductase activity"/>
    <property type="evidence" value="ECO:0007669"/>
    <property type="project" value="UniProtKB-KW"/>
</dbReference>
<keyword evidence="8" id="KW-1185">Reference proteome</keyword>
<keyword evidence="2" id="KW-0479">Metal-binding</keyword>
<evidence type="ECO:0000256" key="5">
    <source>
        <dbReference type="ARBA" id="ARBA00023014"/>
    </source>
</evidence>
<dbReference type="InterPro" id="IPR036884">
    <property type="entry name" value="2Fe-2S-bd_dom_sf"/>
</dbReference>
<dbReference type="InterPro" id="IPR002888">
    <property type="entry name" value="2Fe-2S-bd"/>
</dbReference>
<dbReference type="PROSITE" id="PS51085">
    <property type="entry name" value="2FE2S_FER_2"/>
    <property type="match status" value="1"/>
</dbReference>
<protein>
    <submittedName>
        <fullName evidence="7">2Fe-2S iron-sulfur cluster binding domain-containing protein</fullName>
    </submittedName>
</protein>
<dbReference type="GO" id="GO:0046872">
    <property type="term" value="F:metal ion binding"/>
    <property type="evidence" value="ECO:0007669"/>
    <property type="project" value="UniProtKB-KW"/>
</dbReference>
<evidence type="ECO:0000259" key="6">
    <source>
        <dbReference type="PROSITE" id="PS51085"/>
    </source>
</evidence>
<dbReference type="Gene3D" id="1.10.150.120">
    <property type="entry name" value="[2Fe-2S]-binding domain"/>
    <property type="match status" value="1"/>
</dbReference>
<evidence type="ECO:0000313" key="7">
    <source>
        <dbReference type="EMBL" id="QLY39498.1"/>
    </source>
</evidence>
<evidence type="ECO:0000313" key="8">
    <source>
        <dbReference type="Proteomes" id="UP000512167"/>
    </source>
</evidence>
<dbReference type="InterPro" id="IPR051452">
    <property type="entry name" value="Diverse_Oxidoreductases"/>
</dbReference>
<dbReference type="Pfam" id="PF00111">
    <property type="entry name" value="Fer2"/>
    <property type="match status" value="1"/>
</dbReference>
<dbReference type="InterPro" id="IPR012675">
    <property type="entry name" value="Beta-grasp_dom_sf"/>
</dbReference>
<dbReference type="PANTHER" id="PTHR44379">
    <property type="entry name" value="OXIDOREDUCTASE WITH IRON-SULFUR SUBUNIT"/>
    <property type="match status" value="1"/>
</dbReference>
<reference evidence="7 8" key="1">
    <citation type="submission" date="2020-04" db="EMBL/GenBank/DDBJ databases">
        <authorList>
            <person name="Zheng R.K."/>
            <person name="Sun C.M."/>
        </authorList>
    </citation>
    <scope>NUCLEOTIDE SEQUENCE [LARGE SCALE GENOMIC DNA]</scope>
    <source>
        <strain evidence="8">zrk29</strain>
    </source>
</reference>
<proteinExistence type="predicted"/>
<keyword evidence="1" id="KW-0001">2Fe-2S</keyword>
<name>A0A7L6N2P7_9MOLU</name>
<dbReference type="SUPFAM" id="SSF54292">
    <property type="entry name" value="2Fe-2S ferredoxin-like"/>
    <property type="match status" value="1"/>
</dbReference>
<dbReference type="RefSeq" id="WP_312031968.1">
    <property type="nucleotide sequence ID" value="NZ_CP051151.1"/>
</dbReference>
<accession>A0A7L6N2P7</accession>
<dbReference type="EMBL" id="CP051151">
    <property type="protein sequence ID" value="QLY39498.1"/>
    <property type="molecule type" value="Genomic_DNA"/>
</dbReference>
<evidence type="ECO:0000256" key="4">
    <source>
        <dbReference type="ARBA" id="ARBA00023004"/>
    </source>
</evidence>
<evidence type="ECO:0000256" key="1">
    <source>
        <dbReference type="ARBA" id="ARBA00022714"/>
    </source>
</evidence>
<dbReference type="InterPro" id="IPR036010">
    <property type="entry name" value="2Fe-2S_ferredoxin-like_sf"/>
</dbReference>
<keyword evidence="3" id="KW-0560">Oxidoreductase</keyword>
<gene>
    <name evidence="7" type="ORF">HF295_00925</name>
</gene>
<dbReference type="AlphaFoldDB" id="A0A7L6N2P7"/>
<dbReference type="KEGG" id="tbk:HF295_00925"/>
<organism evidence="7 8">
    <name type="scientific">Hujiaoplasma nucleasis</name>
    <dbReference type="NCBI Taxonomy" id="2725268"/>
    <lineage>
        <taxon>Bacteria</taxon>
        <taxon>Bacillati</taxon>
        <taxon>Mycoplasmatota</taxon>
        <taxon>Mollicutes</taxon>
        <taxon>Candidatus Izemoplasmatales</taxon>
        <taxon>Hujiaoplasmataceae</taxon>
        <taxon>Hujiaoplasma</taxon>
    </lineage>
</organism>
<dbReference type="GO" id="GO:0051537">
    <property type="term" value="F:2 iron, 2 sulfur cluster binding"/>
    <property type="evidence" value="ECO:0007669"/>
    <property type="project" value="UniProtKB-KW"/>
</dbReference>
<keyword evidence="4" id="KW-0408">Iron</keyword>
<evidence type="ECO:0000256" key="2">
    <source>
        <dbReference type="ARBA" id="ARBA00022723"/>
    </source>
</evidence>
<dbReference type="CDD" id="cd00207">
    <property type="entry name" value="fer2"/>
    <property type="match status" value="1"/>
</dbReference>
<dbReference type="SUPFAM" id="SSF47741">
    <property type="entry name" value="CO dehydrogenase ISP C-domain like"/>
    <property type="match status" value="1"/>
</dbReference>
<sequence>MKIKVKVNQVDKVFDVQAHEYLLDVLRKNDYVSVRRACDNTSCGVCTILLDDKPVPSCSLLAIKADGHHVTTVEGIQAEAEKIGHYFGQEGADQCGYCNPSMALTVYALKLENPKATDQEIKEYLVGNLCRCTGYVAQHEAIRKYLGDQS</sequence>
<evidence type="ECO:0000256" key="3">
    <source>
        <dbReference type="ARBA" id="ARBA00023002"/>
    </source>
</evidence>
<dbReference type="Gene3D" id="3.10.20.30">
    <property type="match status" value="1"/>
</dbReference>
<feature type="domain" description="2Fe-2S ferredoxin-type" evidence="6">
    <location>
        <begin position="1"/>
        <end position="76"/>
    </location>
</feature>
<dbReference type="Pfam" id="PF01799">
    <property type="entry name" value="Fer2_2"/>
    <property type="match status" value="1"/>
</dbReference>
<dbReference type="InterPro" id="IPR001041">
    <property type="entry name" value="2Fe-2S_ferredoxin-type"/>
</dbReference>